<reference evidence="1" key="1">
    <citation type="submission" date="2014-11" db="EMBL/GenBank/DDBJ databases">
        <authorList>
            <person name="Amaro Gonzalez C."/>
        </authorList>
    </citation>
    <scope>NUCLEOTIDE SEQUENCE</scope>
</reference>
<reference evidence="1" key="2">
    <citation type="journal article" date="2015" name="Fish Shellfish Immunol.">
        <title>Early steps in the European eel (Anguilla anguilla)-Vibrio vulnificus interaction in the gills: Role of the RtxA13 toxin.</title>
        <authorList>
            <person name="Callol A."/>
            <person name="Pajuelo D."/>
            <person name="Ebbesson L."/>
            <person name="Teles M."/>
            <person name="MacKenzie S."/>
            <person name="Amaro C."/>
        </authorList>
    </citation>
    <scope>NUCLEOTIDE SEQUENCE</scope>
</reference>
<name>A0A0E9XR77_ANGAN</name>
<organism evidence="1">
    <name type="scientific">Anguilla anguilla</name>
    <name type="common">European freshwater eel</name>
    <name type="synonym">Muraena anguilla</name>
    <dbReference type="NCBI Taxonomy" id="7936"/>
    <lineage>
        <taxon>Eukaryota</taxon>
        <taxon>Metazoa</taxon>
        <taxon>Chordata</taxon>
        <taxon>Craniata</taxon>
        <taxon>Vertebrata</taxon>
        <taxon>Euteleostomi</taxon>
        <taxon>Actinopterygii</taxon>
        <taxon>Neopterygii</taxon>
        <taxon>Teleostei</taxon>
        <taxon>Anguilliformes</taxon>
        <taxon>Anguillidae</taxon>
        <taxon>Anguilla</taxon>
    </lineage>
</organism>
<accession>A0A0E9XR77</accession>
<protein>
    <submittedName>
        <fullName evidence="1">Uncharacterized protein</fullName>
    </submittedName>
</protein>
<dbReference type="EMBL" id="GBXM01003418">
    <property type="protein sequence ID" value="JAI05160.1"/>
    <property type="molecule type" value="Transcribed_RNA"/>
</dbReference>
<sequence length="28" mass="3304">MGSILPLKLNQFIMKLSGRNTEEFLFIY</sequence>
<dbReference type="AlphaFoldDB" id="A0A0E9XR77"/>
<evidence type="ECO:0000313" key="1">
    <source>
        <dbReference type="EMBL" id="JAI05160.1"/>
    </source>
</evidence>
<proteinExistence type="predicted"/>